<dbReference type="CDD" id="cd03786">
    <property type="entry name" value="GTB_UDP-GlcNAc_2-Epimerase"/>
    <property type="match status" value="1"/>
</dbReference>
<keyword evidence="1 4" id="KW-0413">Isomerase</keyword>
<evidence type="ECO:0000259" key="5">
    <source>
        <dbReference type="Pfam" id="PF02350"/>
    </source>
</evidence>
<evidence type="ECO:0000256" key="4">
    <source>
        <dbReference type="RuleBase" id="RU003513"/>
    </source>
</evidence>
<comment type="similarity">
    <text evidence="2 4">Belongs to the UDP-N-acetylglucosamine 2-epimerase family.</text>
</comment>
<gene>
    <name evidence="6" type="ORF">A2W05_07650</name>
</gene>
<dbReference type="AlphaFoldDB" id="A0A1F7RYX9"/>
<accession>A0A1F7RYX9</accession>
<evidence type="ECO:0000313" key="6">
    <source>
        <dbReference type="EMBL" id="OGL46763.1"/>
    </source>
</evidence>
<dbReference type="GO" id="GO:0008761">
    <property type="term" value="F:UDP-N-acetylglucosamine 2-epimerase activity"/>
    <property type="evidence" value="ECO:0007669"/>
    <property type="project" value="UniProtKB-EC"/>
</dbReference>
<dbReference type="EMBL" id="MGDE01000073">
    <property type="protein sequence ID" value="OGL46763.1"/>
    <property type="molecule type" value="Genomic_DNA"/>
</dbReference>
<dbReference type="InterPro" id="IPR029767">
    <property type="entry name" value="WecB-like"/>
</dbReference>
<evidence type="ECO:0000313" key="7">
    <source>
        <dbReference type="Proteomes" id="UP000178797"/>
    </source>
</evidence>
<protein>
    <recommendedName>
        <fullName evidence="3">UDP-N-acetylglucosamine 2-epimerase (non-hydrolyzing)</fullName>
        <ecNumber evidence="3">5.1.3.14</ecNumber>
    </recommendedName>
</protein>
<feature type="domain" description="UDP-N-acetylglucosamine 2-epimerase" evidence="5">
    <location>
        <begin position="26"/>
        <end position="370"/>
    </location>
</feature>
<dbReference type="Proteomes" id="UP000178797">
    <property type="component" value="Unassembled WGS sequence"/>
</dbReference>
<dbReference type="PANTHER" id="PTHR43174:SF2">
    <property type="entry name" value="UDP-N-ACETYLGLUCOSAMINE 2-EPIMERASE"/>
    <property type="match status" value="1"/>
</dbReference>
<organism evidence="6 7">
    <name type="scientific">Candidatus Schekmanbacteria bacterium RBG_16_38_10</name>
    <dbReference type="NCBI Taxonomy" id="1817879"/>
    <lineage>
        <taxon>Bacteria</taxon>
        <taxon>Candidatus Schekmaniibacteriota</taxon>
    </lineage>
</organism>
<dbReference type="InterPro" id="IPR003331">
    <property type="entry name" value="UDP_GlcNAc_Epimerase_2_dom"/>
</dbReference>
<dbReference type="PANTHER" id="PTHR43174">
    <property type="entry name" value="UDP-N-ACETYLGLUCOSAMINE 2-EPIMERASE"/>
    <property type="match status" value="1"/>
</dbReference>
<dbReference type="Gene3D" id="3.40.50.2000">
    <property type="entry name" value="Glycogen Phosphorylase B"/>
    <property type="match status" value="2"/>
</dbReference>
<reference evidence="6 7" key="1">
    <citation type="journal article" date="2016" name="Nat. Commun.">
        <title>Thousands of microbial genomes shed light on interconnected biogeochemical processes in an aquifer system.</title>
        <authorList>
            <person name="Anantharaman K."/>
            <person name="Brown C.T."/>
            <person name="Hug L.A."/>
            <person name="Sharon I."/>
            <person name="Castelle C.J."/>
            <person name="Probst A.J."/>
            <person name="Thomas B.C."/>
            <person name="Singh A."/>
            <person name="Wilkins M.J."/>
            <person name="Karaoz U."/>
            <person name="Brodie E.L."/>
            <person name="Williams K.H."/>
            <person name="Hubbard S.S."/>
            <person name="Banfield J.F."/>
        </authorList>
    </citation>
    <scope>NUCLEOTIDE SEQUENCE [LARGE SCALE GENOMIC DNA]</scope>
</reference>
<dbReference type="EC" id="5.1.3.14" evidence="3"/>
<dbReference type="NCBIfam" id="TIGR00236">
    <property type="entry name" value="wecB"/>
    <property type="match status" value="1"/>
</dbReference>
<dbReference type="Pfam" id="PF02350">
    <property type="entry name" value="Epimerase_2"/>
    <property type="match status" value="1"/>
</dbReference>
<proteinExistence type="inferred from homology"/>
<evidence type="ECO:0000256" key="2">
    <source>
        <dbReference type="ARBA" id="ARBA00038209"/>
    </source>
</evidence>
<name>A0A1F7RYX9_9BACT</name>
<dbReference type="SUPFAM" id="SSF53756">
    <property type="entry name" value="UDP-Glycosyltransferase/glycogen phosphorylase"/>
    <property type="match status" value="1"/>
</dbReference>
<comment type="caution">
    <text evidence="6">The sequence shown here is derived from an EMBL/GenBank/DDBJ whole genome shotgun (WGS) entry which is preliminary data.</text>
</comment>
<evidence type="ECO:0000256" key="3">
    <source>
        <dbReference type="ARBA" id="ARBA00038858"/>
    </source>
</evidence>
<evidence type="ECO:0000256" key="1">
    <source>
        <dbReference type="ARBA" id="ARBA00023235"/>
    </source>
</evidence>
<sequence length="403" mass="46443">MKIFIVFGTRPEAIKFVPLIYTFKDTFTVRVISSGQHSELLKQVTDFFKIKLDYSFGCMKETGDLEHLYECIHREMRKAIERENPDLIFVQGDTFTSYSASFVGFMFKKPVFHLEAGLRTFNRFSPFPEEMLRVLVGRLADFHFTPTKKAAKNLLSEGVNENRILIAGNTIVDALLLAQTLADENMILKELSNQNPTLKNLLETKKLVLITSHRRENIGTPLKKICRAIKYLAKNHEDTFFLWPMHKNPMVKGIVLEEMRDRPDNIILTDALSYQAMGYLMKKSYIILTDSGGIQEEAPTFGKPILILRDTTERPEVVDSGIGFLVGTEEEKIIEGFTQLKDDKRIYETFLNIRNPFGDGKAAERILKFLMLDEVRAFIENYPSSSEEIFNFKDEIETFEENQ</sequence>